<feature type="signal peptide" evidence="7">
    <location>
        <begin position="1"/>
        <end position="19"/>
    </location>
</feature>
<comment type="similarity">
    <text evidence="3">Belongs to the leucine-binding protein family.</text>
</comment>
<evidence type="ECO:0000259" key="9">
    <source>
        <dbReference type="Pfam" id="PF13458"/>
    </source>
</evidence>
<dbReference type="Gene3D" id="3.90.76.10">
    <property type="entry name" value="Dipeptide-binding Protein, Domain 1"/>
    <property type="match status" value="1"/>
</dbReference>
<keyword evidence="6" id="KW-0029">Amino-acid transport</keyword>
<dbReference type="InterPro" id="IPR028082">
    <property type="entry name" value="Peripla_BP_I"/>
</dbReference>
<evidence type="ECO:0000256" key="1">
    <source>
        <dbReference type="ARBA" id="ARBA00004196"/>
    </source>
</evidence>
<dbReference type="InterPro" id="IPR039424">
    <property type="entry name" value="SBP_5"/>
</dbReference>
<evidence type="ECO:0000256" key="6">
    <source>
        <dbReference type="ARBA" id="ARBA00022970"/>
    </source>
</evidence>
<dbReference type="CDD" id="cd06344">
    <property type="entry name" value="PBP1_ABC_HAAT-like"/>
    <property type="match status" value="1"/>
</dbReference>
<dbReference type="Pfam" id="PF00496">
    <property type="entry name" value="SBP_bac_5"/>
    <property type="match status" value="1"/>
</dbReference>
<evidence type="ECO:0000313" key="11">
    <source>
        <dbReference type="Proteomes" id="UP000663722"/>
    </source>
</evidence>
<dbReference type="Gene3D" id="3.40.190.10">
    <property type="entry name" value="Periplasmic binding protein-like II"/>
    <property type="match status" value="1"/>
</dbReference>
<organism evidence="10 11">
    <name type="scientific">Desulfonema magnum</name>
    <dbReference type="NCBI Taxonomy" id="45655"/>
    <lineage>
        <taxon>Bacteria</taxon>
        <taxon>Pseudomonadati</taxon>
        <taxon>Thermodesulfobacteriota</taxon>
        <taxon>Desulfobacteria</taxon>
        <taxon>Desulfobacterales</taxon>
        <taxon>Desulfococcaceae</taxon>
        <taxon>Desulfonema</taxon>
    </lineage>
</organism>
<proteinExistence type="inferred from homology"/>
<accession>A0A975BLI5</accession>
<keyword evidence="4" id="KW-0813">Transport</keyword>
<dbReference type="PRINTS" id="PR00337">
    <property type="entry name" value="LEUILEVALBP"/>
</dbReference>
<dbReference type="GO" id="GO:1904680">
    <property type="term" value="F:peptide transmembrane transporter activity"/>
    <property type="evidence" value="ECO:0007669"/>
    <property type="project" value="TreeGrafter"/>
</dbReference>
<protein>
    <submittedName>
        <fullName evidence="10">Leucine binding and solute-binding domains-containing protein</fullName>
    </submittedName>
</protein>
<name>A0A975BLI5_9BACT</name>
<dbReference type="GO" id="GO:0030313">
    <property type="term" value="C:cell envelope"/>
    <property type="evidence" value="ECO:0007669"/>
    <property type="project" value="UniProtKB-SubCell"/>
</dbReference>
<dbReference type="InterPro" id="IPR000709">
    <property type="entry name" value="Leu_Ile_Val-bd"/>
</dbReference>
<evidence type="ECO:0000256" key="4">
    <source>
        <dbReference type="ARBA" id="ARBA00022448"/>
    </source>
</evidence>
<evidence type="ECO:0000256" key="3">
    <source>
        <dbReference type="ARBA" id="ARBA00010062"/>
    </source>
</evidence>
<dbReference type="KEGG" id="dmm:dnm_038390"/>
<feature type="domain" description="Leucine-binding protein" evidence="9">
    <location>
        <begin position="54"/>
        <end position="359"/>
    </location>
</feature>
<dbReference type="Gene3D" id="3.10.105.10">
    <property type="entry name" value="Dipeptide-binding Protein, Domain 3"/>
    <property type="match status" value="1"/>
</dbReference>
<evidence type="ECO:0000256" key="2">
    <source>
        <dbReference type="ARBA" id="ARBA00005695"/>
    </source>
</evidence>
<feature type="chain" id="PRO_5038145075" evidence="7">
    <location>
        <begin position="20"/>
        <end position="905"/>
    </location>
</feature>
<keyword evidence="11" id="KW-1185">Reference proteome</keyword>
<gene>
    <name evidence="10" type="ORF">dnm_038390</name>
</gene>
<dbReference type="InterPro" id="IPR028081">
    <property type="entry name" value="Leu-bd"/>
</dbReference>
<reference evidence="10" key="1">
    <citation type="journal article" date="2021" name="Microb. Physiol.">
        <title>Proteogenomic Insights into the Physiology of Marine, Sulfate-Reducing, Filamentous Desulfonema limicola and Desulfonema magnum.</title>
        <authorList>
            <person name="Schnaars V."/>
            <person name="Wohlbrand L."/>
            <person name="Scheve S."/>
            <person name="Hinrichs C."/>
            <person name="Reinhardt R."/>
            <person name="Rabus R."/>
        </authorList>
    </citation>
    <scope>NUCLEOTIDE SEQUENCE</scope>
    <source>
        <strain evidence="10">4be13</strain>
    </source>
</reference>
<dbReference type="SUPFAM" id="SSF53822">
    <property type="entry name" value="Periplasmic binding protein-like I"/>
    <property type="match status" value="1"/>
</dbReference>
<dbReference type="CDD" id="cd08504">
    <property type="entry name" value="PBP2_OppA"/>
    <property type="match status" value="1"/>
</dbReference>
<evidence type="ECO:0000256" key="5">
    <source>
        <dbReference type="ARBA" id="ARBA00022729"/>
    </source>
</evidence>
<dbReference type="GO" id="GO:0006865">
    <property type="term" value="P:amino acid transport"/>
    <property type="evidence" value="ECO:0007669"/>
    <property type="project" value="UniProtKB-KW"/>
</dbReference>
<sequence length="905" mass="101924">MSAIVLRCFFLFALLVVFSCDTGTPSEKRSDKAARARGDILIGVVRTSTYSNFFLEGVTMAVEEINQRGGLSGRKIKPVVYDDMEDADKGERIAAELAKNEDVVAVVGHRSSNVAIPASVIYEEAGICYLSYGATDPDLTRYRGNFTFRNIPTQKEFGYQVAEYAHRSEFKKVITFYERKAVHKSLAEIFKARAMELGIEIVATRSYFTEENDFRSVIALLKKEYEFDSVLIAGDTPTAAVLVSQLREMGANVPIMGGDGLDTSDLWVIAGKAAENIAVPTVFNALAPDKLTRDFVKRFESRYGFVPDTWAAQGYDAMSVLASAIEKGGSAVPIVISTTLRFLENWKGVTGSYDFTPEGDITGKKIFFKVMKDGEFVFTDQEQMYESDLFNYMEEYTLRLPLKRPVRTIDPGLGGDSVSAEITEQLFLGLTDFDPETYEAVPELAKKWRVSASGNTYIFDMRYDATWTNGDPVTAHDVAWAVRRNIHPDTKSSYAHMLYILKNAKPINKGEIKDVSELGVYSPDDFTVVFKLEHPASYFPALVSSEVYRPLPKAAIEKYGHGWTEPENIRTNGSYMLALWEKSRGMFLKKNPKYYDAEKVSVPEVRYYVIAQSSLGLAMYENNELDIMGSSYLRLPPAEVHRIKKNPVLRDQYSESPHFCTYTYAFNTRRPPVDNPLVRKAISAAIDRQLLIDAENEGNGEPATTCARPPGFGAVSPEEGVGIGFDPSQAQKWLALAGYPGGKGFPDITLLYNDSEFHKKIASAIQAILKHHLNINIKLQGEDDDNYTNLVTQGNPPHMFRAKMCSEYPDANGWLDRFHPSNPFFNVGWKNQEFATLIDKAGEKFDREQRKMFYKRAEQILCEEEAVAIPLYFEIYHCLVKPRVKGWYHMATGGQHIRNWYFGEE</sequence>
<dbReference type="SUPFAM" id="SSF53850">
    <property type="entry name" value="Periplasmic binding protein-like II"/>
    <property type="match status" value="1"/>
</dbReference>
<evidence type="ECO:0000313" key="10">
    <source>
        <dbReference type="EMBL" id="QTA87802.1"/>
    </source>
</evidence>
<comment type="subcellular location">
    <subcellularLocation>
        <location evidence="1">Cell envelope</location>
    </subcellularLocation>
</comment>
<dbReference type="GO" id="GO:0015833">
    <property type="term" value="P:peptide transport"/>
    <property type="evidence" value="ECO:0007669"/>
    <property type="project" value="TreeGrafter"/>
</dbReference>
<evidence type="ECO:0000256" key="7">
    <source>
        <dbReference type="SAM" id="SignalP"/>
    </source>
</evidence>
<dbReference type="PROSITE" id="PS51257">
    <property type="entry name" value="PROKAR_LIPOPROTEIN"/>
    <property type="match status" value="1"/>
</dbReference>
<feature type="domain" description="Solute-binding protein family 5" evidence="8">
    <location>
        <begin position="440"/>
        <end position="820"/>
    </location>
</feature>
<dbReference type="Pfam" id="PF13458">
    <property type="entry name" value="Peripla_BP_6"/>
    <property type="match status" value="1"/>
</dbReference>
<dbReference type="PANTHER" id="PTHR30290">
    <property type="entry name" value="PERIPLASMIC BINDING COMPONENT OF ABC TRANSPORTER"/>
    <property type="match status" value="1"/>
</dbReference>
<comment type="similarity">
    <text evidence="2">Belongs to the bacterial solute-binding protein 5 family.</text>
</comment>
<dbReference type="EMBL" id="CP061800">
    <property type="protein sequence ID" value="QTA87802.1"/>
    <property type="molecule type" value="Genomic_DNA"/>
</dbReference>
<dbReference type="AlphaFoldDB" id="A0A975BLI5"/>
<evidence type="ECO:0000259" key="8">
    <source>
        <dbReference type="Pfam" id="PF00496"/>
    </source>
</evidence>
<dbReference type="PANTHER" id="PTHR30290:SF10">
    <property type="entry name" value="PERIPLASMIC OLIGOPEPTIDE-BINDING PROTEIN-RELATED"/>
    <property type="match status" value="1"/>
</dbReference>
<dbReference type="InterPro" id="IPR000914">
    <property type="entry name" value="SBP_5_dom"/>
</dbReference>
<dbReference type="Proteomes" id="UP000663722">
    <property type="component" value="Chromosome"/>
</dbReference>
<dbReference type="Gene3D" id="3.40.50.2300">
    <property type="match status" value="2"/>
</dbReference>
<keyword evidence="5 7" id="KW-0732">Signal</keyword>